<dbReference type="PANTHER" id="PTHR45712:SF22">
    <property type="entry name" value="INSULIN-LIKE GROWTH FACTOR-BINDING PROTEIN COMPLEX ACID LABILE SUBUNIT"/>
    <property type="match status" value="1"/>
</dbReference>
<dbReference type="InterPro" id="IPR032675">
    <property type="entry name" value="LRR_dom_sf"/>
</dbReference>
<keyword evidence="1" id="KW-0433">Leucine-rich repeat</keyword>
<comment type="caution">
    <text evidence="4">The sequence shown here is derived from an EMBL/GenBank/DDBJ whole genome shotgun (WGS) entry which is preliminary data.</text>
</comment>
<protein>
    <submittedName>
        <fullName evidence="4">Uncharacterized protein</fullName>
    </submittedName>
</protein>
<evidence type="ECO:0000313" key="4">
    <source>
        <dbReference type="EMBL" id="CAL4213314.1"/>
    </source>
</evidence>
<keyword evidence="5" id="KW-1185">Reference proteome</keyword>
<dbReference type="PROSITE" id="PS51450">
    <property type="entry name" value="LRR"/>
    <property type="match status" value="3"/>
</dbReference>
<feature type="compositionally biased region" description="Polar residues" evidence="3">
    <location>
        <begin position="55"/>
        <end position="68"/>
    </location>
</feature>
<reference evidence="4 5" key="1">
    <citation type="submission" date="2024-05" db="EMBL/GenBank/DDBJ databases">
        <authorList>
            <person name="Wallberg A."/>
        </authorList>
    </citation>
    <scope>NUCLEOTIDE SEQUENCE [LARGE SCALE GENOMIC DNA]</scope>
</reference>
<dbReference type="PRINTS" id="PR00019">
    <property type="entry name" value="LEURICHRPT"/>
</dbReference>
<organism evidence="4 5">
    <name type="scientific">Meganyctiphanes norvegica</name>
    <name type="common">Northern krill</name>
    <name type="synonym">Thysanopoda norvegica</name>
    <dbReference type="NCBI Taxonomy" id="48144"/>
    <lineage>
        <taxon>Eukaryota</taxon>
        <taxon>Metazoa</taxon>
        <taxon>Ecdysozoa</taxon>
        <taxon>Arthropoda</taxon>
        <taxon>Crustacea</taxon>
        <taxon>Multicrustacea</taxon>
        <taxon>Malacostraca</taxon>
        <taxon>Eumalacostraca</taxon>
        <taxon>Eucarida</taxon>
        <taxon>Euphausiacea</taxon>
        <taxon>Euphausiidae</taxon>
        <taxon>Meganyctiphanes</taxon>
    </lineage>
</organism>
<sequence length="283" mass="31857">PWTHSITYLDQGCNFTRESKTVNCQGLNKTLLRESLQEVVTQLEQDEFENGPALNESNSSSFVEEPSPGQSNIRELIIFESNVPKLTPDIIDSLGIGLEILTLASSHLSEIRSDAFRTHAETLVYLDLGRNQLDAIPSAIGNLRHLEVLDLRYNIIDHLPEETQFANLPHLRRLLLDHNKLGQLMEAQVRLGITSSGMSLTVFNLEPLRKSLIYLSLSHNNLSSLPDQFSQPFSKLQSLDVSYNLITTINQLAFSQMSRLQYLDLSGNLLSVLHPYKLPHSLL</sequence>
<dbReference type="InterPro" id="IPR050333">
    <property type="entry name" value="SLRP"/>
</dbReference>
<feature type="region of interest" description="Disordered" evidence="3">
    <location>
        <begin position="49"/>
        <end position="68"/>
    </location>
</feature>
<dbReference type="SUPFAM" id="SSF52058">
    <property type="entry name" value="L domain-like"/>
    <property type="match status" value="1"/>
</dbReference>
<evidence type="ECO:0000256" key="3">
    <source>
        <dbReference type="SAM" id="MobiDB-lite"/>
    </source>
</evidence>
<dbReference type="SMART" id="SM00369">
    <property type="entry name" value="LRR_TYP"/>
    <property type="match status" value="7"/>
</dbReference>
<keyword evidence="2" id="KW-0677">Repeat</keyword>
<dbReference type="InterPro" id="IPR001611">
    <property type="entry name" value="Leu-rich_rpt"/>
</dbReference>
<evidence type="ECO:0000256" key="2">
    <source>
        <dbReference type="ARBA" id="ARBA00022737"/>
    </source>
</evidence>
<dbReference type="Gene3D" id="3.80.10.10">
    <property type="entry name" value="Ribonuclease Inhibitor"/>
    <property type="match status" value="2"/>
</dbReference>
<dbReference type="EMBL" id="CAXKWB010088781">
    <property type="protein sequence ID" value="CAL4213314.1"/>
    <property type="molecule type" value="Genomic_DNA"/>
</dbReference>
<name>A0AAV2SQ00_MEGNR</name>
<gene>
    <name evidence="4" type="ORF">MNOR_LOCUS38524</name>
</gene>
<accession>A0AAV2SQ00</accession>
<feature type="non-terminal residue" evidence="4">
    <location>
        <position position="1"/>
    </location>
</feature>
<dbReference type="InterPro" id="IPR003591">
    <property type="entry name" value="Leu-rich_rpt_typical-subtyp"/>
</dbReference>
<dbReference type="AlphaFoldDB" id="A0AAV2SQ00"/>
<dbReference type="Pfam" id="PF13855">
    <property type="entry name" value="LRR_8"/>
    <property type="match status" value="2"/>
</dbReference>
<feature type="non-terminal residue" evidence="4">
    <location>
        <position position="283"/>
    </location>
</feature>
<evidence type="ECO:0000256" key="1">
    <source>
        <dbReference type="ARBA" id="ARBA00022614"/>
    </source>
</evidence>
<evidence type="ECO:0000313" key="5">
    <source>
        <dbReference type="Proteomes" id="UP001497623"/>
    </source>
</evidence>
<dbReference type="Proteomes" id="UP001497623">
    <property type="component" value="Unassembled WGS sequence"/>
</dbReference>
<proteinExistence type="predicted"/>
<dbReference type="PANTHER" id="PTHR45712">
    <property type="entry name" value="AGAP008170-PA"/>
    <property type="match status" value="1"/>
</dbReference>